<dbReference type="SUPFAM" id="SSF53067">
    <property type="entry name" value="Actin-like ATPase domain"/>
    <property type="match status" value="2"/>
</dbReference>
<dbReference type="InterPro" id="IPR043129">
    <property type="entry name" value="ATPase_NBD"/>
</dbReference>
<dbReference type="PANTHER" id="PTHR21060">
    <property type="entry name" value="ACETATE KINASE"/>
    <property type="match status" value="1"/>
</dbReference>
<comment type="subcellular location">
    <subcellularLocation>
        <location evidence="1 9">Cytoplasm</location>
    </subcellularLocation>
</comment>
<comment type="catalytic activity">
    <reaction evidence="8 9">
        <text>butanoate + ATP = butanoyl phosphate + ADP</text>
        <dbReference type="Rhea" id="RHEA:13585"/>
        <dbReference type="ChEBI" id="CHEBI:17968"/>
        <dbReference type="ChEBI" id="CHEBI:30616"/>
        <dbReference type="ChEBI" id="CHEBI:58079"/>
        <dbReference type="ChEBI" id="CHEBI:456216"/>
        <dbReference type="EC" id="2.7.2.7"/>
    </reaction>
</comment>
<name>A0ABT9VKA6_9BACI</name>
<dbReference type="PIRSF" id="PIRSF036458">
    <property type="entry name" value="Butyrate_kin"/>
    <property type="match status" value="1"/>
</dbReference>
<evidence type="ECO:0000256" key="10">
    <source>
        <dbReference type="RuleBase" id="RU003835"/>
    </source>
</evidence>
<dbReference type="EC" id="2.7.2.7" evidence="9"/>
<evidence type="ECO:0000256" key="2">
    <source>
        <dbReference type="ARBA" id="ARBA00008748"/>
    </source>
</evidence>
<comment type="similarity">
    <text evidence="2 9 10">Belongs to the acetokinase family.</text>
</comment>
<dbReference type="NCBIfam" id="NF002834">
    <property type="entry name" value="PRK03011.1-5"/>
    <property type="match status" value="1"/>
</dbReference>
<sequence length="369" mass="40210">MQDRDYRILVINPGSTSTKIGVFDGERSIFEKTIRHDAEKIHSFPTIIDQYEFRKQTILDALDEEGINISKLSAVCGRGGLLRPIEGGTYKVNEAMLEDLRNGYAGQHASNLGGILANEIASGLNIPAYIVDPVVVDEMEPIAKISGVPSIERKSIFHALNQKAVARKVAATFHKKYEEMNFIIAHMGGGITVGVHRKGRVIDVNNGLHGDGPFSPERAGTVPAGALVELCFSGEYYRDEIMKKLVGQGGLVGYLGTNDAVEVEKMIENGNEKAKLIYDAMAYQIAKEIGAASAVLKGKVDAIVLTGGLAYGKKFVKQISSYIDWIADVMVYPGENELQALAEGALRVLRGEEKAKEYPGKRLKEKVLS</sequence>
<dbReference type="InterPro" id="IPR023865">
    <property type="entry name" value="Aliphatic_acid_kinase_CS"/>
</dbReference>
<keyword evidence="3 9" id="KW-0963">Cytoplasm</keyword>
<keyword evidence="5 9" id="KW-0547">Nucleotide-binding</keyword>
<evidence type="ECO:0000256" key="6">
    <source>
        <dbReference type="ARBA" id="ARBA00022777"/>
    </source>
</evidence>
<dbReference type="PROSITE" id="PS01076">
    <property type="entry name" value="ACETATE_KINASE_2"/>
    <property type="match status" value="1"/>
</dbReference>
<comment type="caution">
    <text evidence="11">The sequence shown here is derived from an EMBL/GenBank/DDBJ whole genome shotgun (WGS) entry which is preliminary data.</text>
</comment>
<dbReference type="Proteomes" id="UP001225646">
    <property type="component" value="Unassembled WGS sequence"/>
</dbReference>
<dbReference type="Gene3D" id="3.30.420.40">
    <property type="match status" value="2"/>
</dbReference>
<dbReference type="Pfam" id="PF00871">
    <property type="entry name" value="Acetate_kinase"/>
    <property type="match status" value="1"/>
</dbReference>
<evidence type="ECO:0000256" key="8">
    <source>
        <dbReference type="ARBA" id="ARBA00048596"/>
    </source>
</evidence>
<protein>
    <recommendedName>
        <fullName evidence="9">Probable butyrate kinase</fullName>
        <shortName evidence="9">BK</shortName>
        <ecNumber evidence="9">2.7.2.7</ecNumber>
    </recommendedName>
    <alternativeName>
        <fullName evidence="9">Branched-chain carboxylic acid kinase</fullName>
    </alternativeName>
</protein>
<evidence type="ECO:0000313" key="11">
    <source>
        <dbReference type="EMBL" id="MDQ0161413.1"/>
    </source>
</evidence>
<evidence type="ECO:0000313" key="12">
    <source>
        <dbReference type="Proteomes" id="UP001225646"/>
    </source>
</evidence>
<dbReference type="EMBL" id="JAUSTR010000001">
    <property type="protein sequence ID" value="MDQ0161413.1"/>
    <property type="molecule type" value="Genomic_DNA"/>
</dbReference>
<keyword evidence="12" id="KW-1185">Reference proteome</keyword>
<organism evidence="11 12">
    <name type="scientific">Aeribacillus alveayuensis</name>
    <dbReference type="NCBI Taxonomy" id="279215"/>
    <lineage>
        <taxon>Bacteria</taxon>
        <taxon>Bacillati</taxon>
        <taxon>Bacillota</taxon>
        <taxon>Bacilli</taxon>
        <taxon>Bacillales</taxon>
        <taxon>Bacillaceae</taxon>
        <taxon>Aeribacillus</taxon>
    </lineage>
</organism>
<evidence type="ECO:0000256" key="9">
    <source>
        <dbReference type="HAMAP-Rule" id="MF_00542"/>
    </source>
</evidence>
<evidence type="ECO:0000256" key="1">
    <source>
        <dbReference type="ARBA" id="ARBA00004496"/>
    </source>
</evidence>
<gene>
    <name evidence="9" type="primary">buk</name>
    <name evidence="11" type="ORF">J2S06_000483</name>
</gene>
<dbReference type="CDD" id="cd24011">
    <property type="entry name" value="ASKHA_NBD_BK"/>
    <property type="match status" value="1"/>
</dbReference>
<dbReference type="PRINTS" id="PR00471">
    <property type="entry name" value="ACETATEKNASE"/>
</dbReference>
<dbReference type="InterPro" id="IPR011245">
    <property type="entry name" value="Butyrate_kin"/>
</dbReference>
<keyword evidence="6 9" id="KW-0418">Kinase</keyword>
<evidence type="ECO:0000256" key="7">
    <source>
        <dbReference type="ARBA" id="ARBA00022840"/>
    </source>
</evidence>
<keyword evidence="4 9" id="KW-0808">Transferase</keyword>
<dbReference type="InterPro" id="IPR000890">
    <property type="entry name" value="Aliphatic_acid_kin_short-chain"/>
</dbReference>
<dbReference type="RefSeq" id="WP_419151177.1">
    <property type="nucleotide sequence ID" value="NZ_JAUSTR010000001.1"/>
</dbReference>
<proteinExistence type="inferred from homology"/>
<evidence type="ECO:0000256" key="4">
    <source>
        <dbReference type="ARBA" id="ARBA00022679"/>
    </source>
</evidence>
<dbReference type="NCBIfam" id="TIGR02707">
    <property type="entry name" value="butyr_kinase"/>
    <property type="match status" value="1"/>
</dbReference>
<dbReference type="PROSITE" id="PS01075">
    <property type="entry name" value="ACETATE_KINASE_1"/>
    <property type="match status" value="1"/>
</dbReference>
<reference evidence="11 12" key="1">
    <citation type="submission" date="2023-07" db="EMBL/GenBank/DDBJ databases">
        <title>Genomic Encyclopedia of Type Strains, Phase IV (KMG-IV): sequencing the most valuable type-strain genomes for metagenomic binning, comparative biology and taxonomic classification.</title>
        <authorList>
            <person name="Goeker M."/>
        </authorList>
    </citation>
    <scope>NUCLEOTIDE SEQUENCE [LARGE SCALE GENOMIC DNA]</scope>
    <source>
        <strain evidence="11 12">DSM 19092</strain>
    </source>
</reference>
<dbReference type="HAMAP" id="MF_00542">
    <property type="entry name" value="Butyrate_kinase"/>
    <property type="match status" value="1"/>
</dbReference>
<keyword evidence="7 9" id="KW-0067">ATP-binding</keyword>
<evidence type="ECO:0000256" key="5">
    <source>
        <dbReference type="ARBA" id="ARBA00022741"/>
    </source>
</evidence>
<accession>A0ABT9VKA6</accession>
<dbReference type="PANTHER" id="PTHR21060:SF3">
    <property type="entry name" value="BUTYRATE KINASE 2-RELATED"/>
    <property type="match status" value="1"/>
</dbReference>
<dbReference type="GO" id="GO:0047761">
    <property type="term" value="F:butyrate kinase activity"/>
    <property type="evidence" value="ECO:0007669"/>
    <property type="project" value="UniProtKB-EC"/>
</dbReference>
<evidence type="ECO:0000256" key="3">
    <source>
        <dbReference type="ARBA" id="ARBA00022490"/>
    </source>
</evidence>